<dbReference type="PANTHER" id="PTHR47089:SF1">
    <property type="entry name" value="GUANOSINE ABC TRANSPORTER PERMEASE PROTEIN NUPP"/>
    <property type="match status" value="1"/>
</dbReference>
<dbReference type="GO" id="GO:0005886">
    <property type="term" value="C:plasma membrane"/>
    <property type="evidence" value="ECO:0007669"/>
    <property type="project" value="UniProtKB-SubCell"/>
</dbReference>
<reference evidence="7 8" key="1">
    <citation type="submission" date="2016-11" db="EMBL/GenBank/DDBJ databases">
        <authorList>
            <person name="Jaros S."/>
            <person name="Januszkiewicz K."/>
            <person name="Wedrychowicz H."/>
        </authorList>
    </citation>
    <scope>NUCLEOTIDE SEQUENCE [LARGE SCALE GENOMIC DNA]</scope>
    <source>
        <strain evidence="7 8">DSM 15692</strain>
    </source>
</reference>
<proteinExistence type="predicted"/>
<feature type="transmembrane region" description="Helical" evidence="6">
    <location>
        <begin position="15"/>
        <end position="34"/>
    </location>
</feature>
<dbReference type="OrthoDB" id="45037at2"/>
<dbReference type="PANTHER" id="PTHR47089">
    <property type="entry name" value="ABC TRANSPORTER, PERMEASE PROTEIN"/>
    <property type="match status" value="1"/>
</dbReference>
<dbReference type="Pfam" id="PF02653">
    <property type="entry name" value="BPD_transp_2"/>
    <property type="match status" value="1"/>
</dbReference>
<keyword evidence="8" id="KW-1185">Reference proteome</keyword>
<evidence type="ECO:0000256" key="3">
    <source>
        <dbReference type="ARBA" id="ARBA00022692"/>
    </source>
</evidence>
<dbReference type="STRING" id="1121025.SAMN02745249_00471"/>
<dbReference type="Proteomes" id="UP000184128">
    <property type="component" value="Unassembled WGS sequence"/>
</dbReference>
<name>A0A1M4TPT1_9LACT</name>
<feature type="transmembrane region" description="Helical" evidence="6">
    <location>
        <begin position="110"/>
        <end position="134"/>
    </location>
</feature>
<sequence length="366" mass="39106">MVEVKTDSLLKKLSVPLLAVLFGFLVGAIVMLVFGYNPIDAYSHMIIDVFANPYSIGEALTQATLLVFTGLAFDIANKAGFFNIGLSGQFLIGWLSTIIFALQFPDLPRIALVPLSLIAGTLGGALYAGIAGFLRAYFGTSEVIVTIMLNHTILQISNYLTNFVIGTSSRTEKVSENASLSLEWLTEVTNYSRLNIGFFIAIVAVVVYWFFMKYTTTGFEIKAVGLNPDASRYAGMSDKKNIILSMLISGGLAGLGGAINGLGTFGNLFVLGALPNEGFNGIAVALLGLGNPIGIVLSAFLFGVLNTGASFMSSRAGVPDEMAVIVTASIVFFVGAYYLVEWIFEKIGYRRAQGPHSTETEGGTEQ</sequence>
<evidence type="ECO:0000313" key="8">
    <source>
        <dbReference type="Proteomes" id="UP000184128"/>
    </source>
</evidence>
<feature type="transmembrane region" description="Helical" evidence="6">
    <location>
        <begin position="80"/>
        <end position="104"/>
    </location>
</feature>
<feature type="transmembrane region" description="Helical" evidence="6">
    <location>
        <begin position="194"/>
        <end position="211"/>
    </location>
</feature>
<dbReference type="EMBL" id="FQUF01000006">
    <property type="protein sequence ID" value="SHE46404.1"/>
    <property type="molecule type" value="Genomic_DNA"/>
</dbReference>
<evidence type="ECO:0000256" key="1">
    <source>
        <dbReference type="ARBA" id="ARBA00004651"/>
    </source>
</evidence>
<dbReference type="AlphaFoldDB" id="A0A1M4TPT1"/>
<accession>A0A1M4TPT1</accession>
<evidence type="ECO:0000313" key="7">
    <source>
        <dbReference type="EMBL" id="SHE46404.1"/>
    </source>
</evidence>
<feature type="transmembrane region" description="Helical" evidence="6">
    <location>
        <begin position="242"/>
        <end position="270"/>
    </location>
</feature>
<protein>
    <submittedName>
        <fullName evidence="7">Nucleoside ABC transporter membrane protein</fullName>
    </submittedName>
</protein>
<dbReference type="GO" id="GO:0022857">
    <property type="term" value="F:transmembrane transporter activity"/>
    <property type="evidence" value="ECO:0007669"/>
    <property type="project" value="InterPro"/>
</dbReference>
<evidence type="ECO:0000256" key="4">
    <source>
        <dbReference type="ARBA" id="ARBA00022989"/>
    </source>
</evidence>
<dbReference type="CDD" id="cd06580">
    <property type="entry name" value="TM_PBP1_transp_TpRbsC_like"/>
    <property type="match status" value="1"/>
</dbReference>
<gene>
    <name evidence="7" type="ORF">SAMN02745249_00471</name>
</gene>
<keyword evidence="5 6" id="KW-0472">Membrane</keyword>
<feature type="transmembrane region" description="Helical" evidence="6">
    <location>
        <begin position="322"/>
        <end position="340"/>
    </location>
</feature>
<dbReference type="InterPro" id="IPR001851">
    <property type="entry name" value="ABC_transp_permease"/>
</dbReference>
<feature type="transmembrane region" description="Helical" evidence="6">
    <location>
        <begin position="282"/>
        <end position="302"/>
    </location>
</feature>
<dbReference type="RefSeq" id="WP_073295758.1">
    <property type="nucleotide sequence ID" value="NZ_FQUF01000006.1"/>
</dbReference>
<evidence type="ECO:0000256" key="2">
    <source>
        <dbReference type="ARBA" id="ARBA00022475"/>
    </source>
</evidence>
<keyword evidence="2" id="KW-1003">Cell membrane</keyword>
<evidence type="ECO:0000256" key="6">
    <source>
        <dbReference type="SAM" id="Phobius"/>
    </source>
</evidence>
<keyword evidence="4 6" id="KW-1133">Transmembrane helix</keyword>
<comment type="subcellular location">
    <subcellularLocation>
        <location evidence="1">Cell membrane</location>
        <topology evidence="1">Multi-pass membrane protein</topology>
    </subcellularLocation>
</comment>
<feature type="transmembrane region" description="Helical" evidence="6">
    <location>
        <begin position="54"/>
        <end position="73"/>
    </location>
</feature>
<organism evidence="7 8">
    <name type="scientific">Atopostipes suicloacalis DSM 15692</name>
    <dbReference type="NCBI Taxonomy" id="1121025"/>
    <lineage>
        <taxon>Bacteria</taxon>
        <taxon>Bacillati</taxon>
        <taxon>Bacillota</taxon>
        <taxon>Bacilli</taxon>
        <taxon>Lactobacillales</taxon>
        <taxon>Carnobacteriaceae</taxon>
        <taxon>Atopostipes</taxon>
    </lineage>
</organism>
<keyword evidence="3 6" id="KW-0812">Transmembrane</keyword>
<evidence type="ECO:0000256" key="5">
    <source>
        <dbReference type="ARBA" id="ARBA00023136"/>
    </source>
</evidence>